<evidence type="ECO:0000259" key="3">
    <source>
        <dbReference type="PROSITE" id="PS51352"/>
    </source>
</evidence>
<evidence type="ECO:0000313" key="5">
    <source>
        <dbReference type="Proteomes" id="UP000076722"/>
    </source>
</evidence>
<keyword evidence="5" id="KW-1185">Reference proteome</keyword>
<dbReference type="EMBL" id="KV419403">
    <property type="protein sequence ID" value="KZS94674.1"/>
    <property type="molecule type" value="Genomic_DNA"/>
</dbReference>
<dbReference type="Proteomes" id="UP000076722">
    <property type="component" value="Unassembled WGS sequence"/>
</dbReference>
<feature type="domain" description="Thioredoxin" evidence="3">
    <location>
        <begin position="15"/>
        <end position="133"/>
    </location>
</feature>
<dbReference type="SUPFAM" id="SSF52833">
    <property type="entry name" value="Thioredoxin-like"/>
    <property type="match status" value="1"/>
</dbReference>
<dbReference type="PANTHER" id="PTHR45815:SF3">
    <property type="entry name" value="PROTEIN DISULFIDE-ISOMERASE A6"/>
    <property type="match status" value="1"/>
</dbReference>
<name>A0A164W1Y3_9AGAM</name>
<evidence type="ECO:0000256" key="1">
    <source>
        <dbReference type="SAM" id="MobiDB-lite"/>
    </source>
</evidence>
<dbReference type="PROSITE" id="PS51352">
    <property type="entry name" value="THIOREDOXIN_2"/>
    <property type="match status" value="1"/>
</dbReference>
<dbReference type="AlphaFoldDB" id="A0A164W1Y3"/>
<keyword evidence="2" id="KW-0732">Signal</keyword>
<dbReference type="InterPro" id="IPR036249">
    <property type="entry name" value="Thioredoxin-like_sf"/>
</dbReference>
<dbReference type="GO" id="GO:0015035">
    <property type="term" value="F:protein-disulfide reductase activity"/>
    <property type="evidence" value="ECO:0007669"/>
    <property type="project" value="TreeGrafter"/>
</dbReference>
<dbReference type="PRINTS" id="PR00421">
    <property type="entry name" value="THIOREDOXIN"/>
</dbReference>
<accession>A0A164W1Y3</accession>
<dbReference type="OrthoDB" id="427280at2759"/>
<dbReference type="GO" id="GO:0005788">
    <property type="term" value="C:endoplasmic reticulum lumen"/>
    <property type="evidence" value="ECO:0007669"/>
    <property type="project" value="TreeGrafter"/>
</dbReference>
<dbReference type="InterPro" id="IPR013766">
    <property type="entry name" value="Thioredoxin_domain"/>
</dbReference>
<organism evidence="4 5">
    <name type="scientific">Sistotremastrum niveocremeum HHB9708</name>
    <dbReference type="NCBI Taxonomy" id="1314777"/>
    <lineage>
        <taxon>Eukaryota</taxon>
        <taxon>Fungi</taxon>
        <taxon>Dikarya</taxon>
        <taxon>Basidiomycota</taxon>
        <taxon>Agaricomycotina</taxon>
        <taxon>Agaricomycetes</taxon>
        <taxon>Sistotremastrales</taxon>
        <taxon>Sistotremastraceae</taxon>
        <taxon>Sertulicium</taxon>
        <taxon>Sertulicium niveocremeum</taxon>
    </lineage>
</organism>
<reference evidence="4 5" key="1">
    <citation type="journal article" date="2016" name="Mol. Biol. Evol.">
        <title>Comparative Genomics of Early-Diverging Mushroom-Forming Fungi Provides Insights into the Origins of Lignocellulose Decay Capabilities.</title>
        <authorList>
            <person name="Nagy L.G."/>
            <person name="Riley R."/>
            <person name="Tritt A."/>
            <person name="Adam C."/>
            <person name="Daum C."/>
            <person name="Floudas D."/>
            <person name="Sun H."/>
            <person name="Yadav J.S."/>
            <person name="Pangilinan J."/>
            <person name="Larsson K.H."/>
            <person name="Matsuura K."/>
            <person name="Barry K."/>
            <person name="Labutti K."/>
            <person name="Kuo R."/>
            <person name="Ohm R.A."/>
            <person name="Bhattacharya S.S."/>
            <person name="Shirouzu T."/>
            <person name="Yoshinaga Y."/>
            <person name="Martin F.M."/>
            <person name="Grigoriev I.V."/>
            <person name="Hibbett D.S."/>
        </authorList>
    </citation>
    <scope>NUCLEOTIDE SEQUENCE [LARGE SCALE GENOMIC DNA]</scope>
    <source>
        <strain evidence="4 5">HHB9708</strain>
    </source>
</reference>
<dbReference type="Pfam" id="PF00085">
    <property type="entry name" value="Thioredoxin"/>
    <property type="match status" value="1"/>
</dbReference>
<gene>
    <name evidence="4" type="ORF">SISNIDRAFT_409558</name>
</gene>
<dbReference type="GO" id="GO:0034976">
    <property type="term" value="P:response to endoplasmic reticulum stress"/>
    <property type="evidence" value="ECO:0007669"/>
    <property type="project" value="TreeGrafter"/>
</dbReference>
<feature type="compositionally biased region" description="Acidic residues" evidence="1">
    <location>
        <begin position="345"/>
        <end position="354"/>
    </location>
</feature>
<dbReference type="STRING" id="1314777.A0A164W1Y3"/>
<sequence length="364" mass="39880">MIVPLLSLSLFASLVSAGLFSETSSVKMLDQKSFKSVMKENRTTIVAFVAPWCGHCQNLSPQYEKAATKLSPLVPLYAVDCDAEKNKRLCAEQGIKGFPTVKLFKKGAKSPGIDYQGARTTSAIYNWAKSAIPNAVTRVKRKTEGISEWAYENRDKPRALLLNKSNKVPLLWVVLGNQFDKQIAFGNARDRRGLISKALGFPNDETHRKPKVLLYLPGQKGPVMYEGLLKYEQLAKFFKSVAAGTVDISTLTQAFKEEKQAMPEMELRREEADAIMQGGGYGNPHGGMTVGDDGLPIGDVHEGHGGADYAKYIAEQAAKAGQPEAQKPLTNPVSEAHFDDVKELGDDDDEGLDDGEGRDNKDEL</sequence>
<feature type="signal peptide" evidence="2">
    <location>
        <begin position="1"/>
        <end position="17"/>
    </location>
</feature>
<protein>
    <submittedName>
        <fullName evidence="4">Thioredoxin-like protein</fullName>
    </submittedName>
</protein>
<evidence type="ECO:0000256" key="2">
    <source>
        <dbReference type="SAM" id="SignalP"/>
    </source>
</evidence>
<proteinExistence type="predicted"/>
<dbReference type="PANTHER" id="PTHR45815">
    <property type="entry name" value="PROTEIN DISULFIDE-ISOMERASE A6"/>
    <property type="match status" value="1"/>
</dbReference>
<feature type="compositionally biased region" description="Basic and acidic residues" evidence="1">
    <location>
        <begin position="355"/>
        <end position="364"/>
    </location>
</feature>
<feature type="chain" id="PRO_5007854007" evidence="2">
    <location>
        <begin position="18"/>
        <end position="364"/>
    </location>
</feature>
<dbReference type="Gene3D" id="3.40.30.10">
    <property type="entry name" value="Glutaredoxin"/>
    <property type="match status" value="1"/>
</dbReference>
<evidence type="ECO:0000313" key="4">
    <source>
        <dbReference type="EMBL" id="KZS94674.1"/>
    </source>
</evidence>
<feature type="region of interest" description="Disordered" evidence="1">
    <location>
        <begin position="317"/>
        <end position="364"/>
    </location>
</feature>